<feature type="region of interest" description="Disordered" evidence="5">
    <location>
        <begin position="1"/>
        <end position="29"/>
    </location>
</feature>
<proteinExistence type="predicted"/>
<keyword evidence="6" id="KW-0472">Membrane</keyword>
<reference evidence="8" key="1">
    <citation type="submission" date="2022-12" db="EMBL/GenBank/DDBJ databases">
        <authorList>
            <person name="Alioto T."/>
            <person name="Alioto T."/>
            <person name="Gomez Garrido J."/>
        </authorList>
    </citation>
    <scope>NUCLEOTIDE SEQUENCE</scope>
</reference>
<feature type="coiled-coil region" evidence="4">
    <location>
        <begin position="292"/>
        <end position="319"/>
    </location>
</feature>
<dbReference type="SUPFAM" id="SSF56436">
    <property type="entry name" value="C-type lectin-like"/>
    <property type="match status" value="2"/>
</dbReference>
<evidence type="ECO:0000256" key="4">
    <source>
        <dbReference type="SAM" id="Coils"/>
    </source>
</evidence>
<dbReference type="GO" id="GO:0005886">
    <property type="term" value="C:plasma membrane"/>
    <property type="evidence" value="ECO:0007669"/>
    <property type="project" value="UniProtKB-SubCell"/>
</dbReference>
<protein>
    <recommendedName>
        <fullName evidence="7">C-type lectin domain-containing protein</fullName>
    </recommendedName>
</protein>
<dbReference type="InterPro" id="IPR001304">
    <property type="entry name" value="C-type_lectin-like"/>
</dbReference>
<dbReference type="Pfam" id="PF00059">
    <property type="entry name" value="Lectin_C"/>
    <property type="match status" value="2"/>
</dbReference>
<evidence type="ECO:0000256" key="3">
    <source>
        <dbReference type="ARBA" id="ARBA00022525"/>
    </source>
</evidence>
<dbReference type="EMBL" id="OX395134">
    <property type="protein sequence ID" value="CAI5784925.1"/>
    <property type="molecule type" value="Genomic_DNA"/>
</dbReference>
<dbReference type="Gene3D" id="3.10.100.10">
    <property type="entry name" value="Mannose-Binding Protein A, subunit A"/>
    <property type="match status" value="2"/>
</dbReference>
<accession>A0AA35KV73</accession>
<keyword evidence="3" id="KW-0964">Secreted</keyword>
<dbReference type="PANTHER" id="PTHR45710">
    <property type="entry name" value="C-TYPE LECTIN DOMAIN-CONTAINING PROTEIN 180"/>
    <property type="match status" value="1"/>
</dbReference>
<evidence type="ECO:0000256" key="5">
    <source>
        <dbReference type="SAM" id="MobiDB-lite"/>
    </source>
</evidence>
<evidence type="ECO:0000256" key="1">
    <source>
        <dbReference type="ARBA" id="ARBA00004401"/>
    </source>
</evidence>
<dbReference type="InterPro" id="IPR050828">
    <property type="entry name" value="C-type_lectin/matrix_domain"/>
</dbReference>
<feature type="domain" description="C-type lectin" evidence="7">
    <location>
        <begin position="327"/>
        <end position="453"/>
    </location>
</feature>
<dbReference type="GO" id="GO:0005576">
    <property type="term" value="C:extracellular region"/>
    <property type="evidence" value="ECO:0007669"/>
    <property type="project" value="UniProtKB-SubCell"/>
</dbReference>
<evidence type="ECO:0000256" key="2">
    <source>
        <dbReference type="ARBA" id="ARBA00004613"/>
    </source>
</evidence>
<name>A0AA35KV73_9SAUR</name>
<dbReference type="AlphaFoldDB" id="A0AA35KV73"/>
<gene>
    <name evidence="8" type="ORF">PODLI_1B018375</name>
</gene>
<feature type="domain" description="C-type lectin" evidence="7">
    <location>
        <begin position="77"/>
        <end position="173"/>
    </location>
</feature>
<comment type="subcellular location">
    <subcellularLocation>
        <location evidence="1">Cell membrane</location>
        <topology evidence="1">Single-pass type II membrane protein</topology>
    </subcellularLocation>
    <subcellularLocation>
        <location evidence="2">Secreted</location>
    </subcellularLocation>
</comment>
<dbReference type="InterPro" id="IPR016186">
    <property type="entry name" value="C-type_lectin-like/link_sf"/>
</dbReference>
<evidence type="ECO:0000313" key="9">
    <source>
        <dbReference type="Proteomes" id="UP001178461"/>
    </source>
</evidence>
<keyword evidence="6" id="KW-0812">Transmembrane</keyword>
<feature type="transmembrane region" description="Helical" evidence="6">
    <location>
        <begin position="229"/>
        <end position="253"/>
    </location>
</feature>
<dbReference type="SMART" id="SM00034">
    <property type="entry name" value="CLECT"/>
    <property type="match status" value="2"/>
</dbReference>
<dbReference type="CDD" id="cd00037">
    <property type="entry name" value="CLECT"/>
    <property type="match status" value="2"/>
</dbReference>
<feature type="compositionally biased region" description="Basic and acidic residues" evidence="5">
    <location>
        <begin position="18"/>
        <end position="29"/>
    </location>
</feature>
<keyword evidence="9" id="KW-1185">Reference proteome</keyword>
<keyword evidence="4" id="KW-0175">Coiled coil</keyword>
<dbReference type="InterPro" id="IPR016187">
    <property type="entry name" value="CTDL_fold"/>
</dbReference>
<dbReference type="Proteomes" id="UP001178461">
    <property type="component" value="Chromosome 9"/>
</dbReference>
<dbReference type="PANTHER" id="PTHR45710:SF26">
    <property type="entry name" value="RH26557P"/>
    <property type="match status" value="1"/>
</dbReference>
<organism evidence="8 9">
    <name type="scientific">Podarcis lilfordi</name>
    <name type="common">Lilford's wall lizard</name>
    <dbReference type="NCBI Taxonomy" id="74358"/>
    <lineage>
        <taxon>Eukaryota</taxon>
        <taxon>Metazoa</taxon>
        <taxon>Chordata</taxon>
        <taxon>Craniata</taxon>
        <taxon>Vertebrata</taxon>
        <taxon>Euteleostomi</taxon>
        <taxon>Lepidosauria</taxon>
        <taxon>Squamata</taxon>
        <taxon>Bifurcata</taxon>
        <taxon>Unidentata</taxon>
        <taxon>Episquamata</taxon>
        <taxon>Laterata</taxon>
        <taxon>Lacertibaenia</taxon>
        <taxon>Lacertidae</taxon>
        <taxon>Podarcis</taxon>
    </lineage>
</organism>
<dbReference type="PROSITE" id="PS50041">
    <property type="entry name" value="C_TYPE_LECTIN_2"/>
    <property type="match status" value="2"/>
</dbReference>
<sequence length="462" mass="53581">MAKADIKGKGKKNLPQRKKPETAAKKAPAEPAAKDYGKFAMVVNLSDYFVNLTMLNEELQVEIDDIRQKLNSGWRVFRWNIYLFSKDKVSWPAAVNRCQEFNTQLASITTQEEQIYIDTEARNKRHNFWIGVKKNPKKPHGIEWVSGVDAKVTYWDRSSGQPDAETGEDCILVSRALRIKKETSSMAPKKLPGMKLVKAKKRTAKRARKASGKRVPFKQRMKKFFESSYSLYVGTVLLMGSIIAAAMLTYLYIKEVRRRAIFEEGTTKILKMVEVNYPDLFQADDITKFKKAENVSMAIAEERKKISELQQAINDIHRKLAEEWIVWHGALYAFDFIATPRTWRQCIQLCNSMKYNTKLLCVENDEEEAFAVSRVKNKPTDYFIGVSMVGSEWHCYDRSFRIKKLYWGYNLPANKGPAKPDTTNCVIIKRGCEHIYSCWRDVYCHDLKRCICKRNPIQKWMK</sequence>
<evidence type="ECO:0000313" key="8">
    <source>
        <dbReference type="EMBL" id="CAI5784925.1"/>
    </source>
</evidence>
<evidence type="ECO:0000259" key="7">
    <source>
        <dbReference type="PROSITE" id="PS50041"/>
    </source>
</evidence>
<keyword evidence="6" id="KW-1133">Transmembrane helix</keyword>
<evidence type="ECO:0000256" key="6">
    <source>
        <dbReference type="SAM" id="Phobius"/>
    </source>
</evidence>